<dbReference type="EnsemblPlants" id="Solyc05g008810.3.1">
    <property type="protein sequence ID" value="Solyc05g008810.3.1"/>
    <property type="gene ID" value="Solyc05g008810.3"/>
</dbReference>
<dbReference type="Proteomes" id="UP000004994">
    <property type="component" value="Chromosome 5"/>
</dbReference>
<dbReference type="Gramene" id="Solyc05g008810.3.1">
    <property type="protein sequence ID" value="Solyc05g008810.3.1"/>
    <property type="gene ID" value="Solyc05g008810.3"/>
</dbReference>
<reference evidence="1" key="2">
    <citation type="submission" date="2019-01" db="UniProtKB">
        <authorList>
            <consortium name="EnsemblPlants"/>
        </authorList>
    </citation>
    <scope>IDENTIFICATION</scope>
    <source>
        <strain evidence="1">cv. Heinz 1706</strain>
    </source>
</reference>
<evidence type="ECO:0000313" key="1">
    <source>
        <dbReference type="EnsemblPlants" id="Solyc05g008810.3.1"/>
    </source>
</evidence>
<reference evidence="1" key="1">
    <citation type="journal article" date="2012" name="Nature">
        <title>The tomato genome sequence provides insights into fleshy fruit evolution.</title>
        <authorList>
            <consortium name="Tomato Genome Consortium"/>
        </authorList>
    </citation>
    <scope>NUCLEOTIDE SEQUENCE [LARGE SCALE GENOMIC DNA]</scope>
    <source>
        <strain evidence="1">cv. Heinz 1706</strain>
    </source>
</reference>
<evidence type="ECO:0000313" key="2">
    <source>
        <dbReference type="Proteomes" id="UP000004994"/>
    </source>
</evidence>
<organism evidence="1">
    <name type="scientific">Solanum lycopersicum</name>
    <name type="common">Tomato</name>
    <name type="synonym">Lycopersicon esculentum</name>
    <dbReference type="NCBI Taxonomy" id="4081"/>
    <lineage>
        <taxon>Eukaryota</taxon>
        <taxon>Viridiplantae</taxon>
        <taxon>Streptophyta</taxon>
        <taxon>Embryophyta</taxon>
        <taxon>Tracheophyta</taxon>
        <taxon>Spermatophyta</taxon>
        <taxon>Magnoliopsida</taxon>
        <taxon>eudicotyledons</taxon>
        <taxon>Gunneridae</taxon>
        <taxon>Pentapetalae</taxon>
        <taxon>asterids</taxon>
        <taxon>lamiids</taxon>
        <taxon>Solanales</taxon>
        <taxon>Solanaceae</taxon>
        <taxon>Solanoideae</taxon>
        <taxon>Solaneae</taxon>
        <taxon>Solanum</taxon>
        <taxon>Solanum subgen. Lycopersicon</taxon>
    </lineage>
</organism>
<keyword evidence="2" id="KW-1185">Reference proteome</keyword>
<proteinExistence type="predicted"/>
<dbReference type="InParanoid" id="A0A3Q7GF31"/>
<protein>
    <submittedName>
        <fullName evidence="1">Uncharacterized protein</fullName>
    </submittedName>
</protein>
<sequence length="64" mass="7580">MDNPIRKDHDWKLISHLPLRNSRNKSDTNKLLLTASMVEYDLKGYQQVAIEREQSQVMESTEYN</sequence>
<dbReference type="AlphaFoldDB" id="A0A3Q7GF31"/>
<name>A0A3Q7GF31_SOLLC</name>
<accession>A0A3Q7GF31</accession>